<dbReference type="AlphaFoldDB" id="A0A4P9VIT3"/>
<dbReference type="SUPFAM" id="SSF53850">
    <property type="entry name" value="Periplasmic binding protein-like II"/>
    <property type="match status" value="1"/>
</dbReference>
<dbReference type="PANTHER" id="PTHR30346">
    <property type="entry name" value="TRANSCRIPTIONAL DUAL REGULATOR HCAR-RELATED"/>
    <property type="match status" value="1"/>
</dbReference>
<dbReference type="InterPro" id="IPR005119">
    <property type="entry name" value="LysR_subst-bd"/>
</dbReference>
<comment type="caution">
    <text evidence="8">The sequence shown here is derived from an EMBL/GenBank/DDBJ whole genome shotgun (WGS) entry which is preliminary data.</text>
</comment>
<protein>
    <submittedName>
        <fullName evidence="8">Hydrogen peroxide-inducible genes activator</fullName>
    </submittedName>
</protein>
<evidence type="ECO:0000256" key="2">
    <source>
        <dbReference type="ARBA" id="ARBA00023015"/>
    </source>
</evidence>
<dbReference type="CDD" id="cd08411">
    <property type="entry name" value="PBP2_OxyR"/>
    <property type="match status" value="1"/>
</dbReference>
<dbReference type="Gene3D" id="3.40.190.10">
    <property type="entry name" value="Periplasmic binding protein-like II"/>
    <property type="match status" value="2"/>
</dbReference>
<dbReference type="FunFam" id="1.10.10.10:FF:000001">
    <property type="entry name" value="LysR family transcriptional regulator"/>
    <property type="match status" value="1"/>
</dbReference>
<evidence type="ECO:0000256" key="3">
    <source>
        <dbReference type="ARBA" id="ARBA00023125"/>
    </source>
</evidence>
<dbReference type="SUPFAM" id="SSF46785">
    <property type="entry name" value="Winged helix' DNA-binding domain"/>
    <property type="match status" value="1"/>
</dbReference>
<dbReference type="PROSITE" id="PS50931">
    <property type="entry name" value="HTH_LYSR"/>
    <property type="match status" value="1"/>
</dbReference>
<evidence type="ECO:0000256" key="6">
    <source>
        <dbReference type="SAM" id="MobiDB-lite"/>
    </source>
</evidence>
<evidence type="ECO:0000313" key="9">
    <source>
        <dbReference type="Proteomes" id="UP000257039"/>
    </source>
</evidence>
<dbReference type="Pfam" id="PF00126">
    <property type="entry name" value="HTH_1"/>
    <property type="match status" value="1"/>
</dbReference>
<dbReference type="EMBL" id="NDXW01000001">
    <property type="protein sequence ID" value="RDH42110.1"/>
    <property type="molecule type" value="Genomic_DNA"/>
</dbReference>
<organism evidence="8 9">
    <name type="scientific">Zooshikella ganghwensis</name>
    <dbReference type="NCBI Taxonomy" id="202772"/>
    <lineage>
        <taxon>Bacteria</taxon>
        <taxon>Pseudomonadati</taxon>
        <taxon>Pseudomonadota</taxon>
        <taxon>Gammaproteobacteria</taxon>
        <taxon>Oceanospirillales</taxon>
        <taxon>Zooshikellaceae</taxon>
        <taxon>Zooshikella</taxon>
    </lineage>
</organism>
<evidence type="ECO:0000259" key="7">
    <source>
        <dbReference type="PROSITE" id="PS50931"/>
    </source>
</evidence>
<dbReference type="GO" id="GO:0032993">
    <property type="term" value="C:protein-DNA complex"/>
    <property type="evidence" value="ECO:0007669"/>
    <property type="project" value="TreeGrafter"/>
</dbReference>
<dbReference type="GO" id="GO:0003677">
    <property type="term" value="F:DNA binding"/>
    <property type="evidence" value="ECO:0007669"/>
    <property type="project" value="UniProtKB-KW"/>
</dbReference>
<dbReference type="InterPro" id="IPR036390">
    <property type="entry name" value="WH_DNA-bd_sf"/>
</dbReference>
<dbReference type="Proteomes" id="UP000257039">
    <property type="component" value="Unassembled WGS sequence"/>
</dbReference>
<feature type="domain" description="HTH lysR-type" evidence="7">
    <location>
        <begin position="1"/>
        <end position="58"/>
    </location>
</feature>
<keyword evidence="5" id="KW-0804">Transcription</keyword>
<comment type="similarity">
    <text evidence="1">Belongs to the LysR transcriptional regulatory family.</text>
</comment>
<name>A0A4P9VIT3_9GAMM</name>
<proteinExistence type="inferred from homology"/>
<evidence type="ECO:0000256" key="4">
    <source>
        <dbReference type="ARBA" id="ARBA00023159"/>
    </source>
</evidence>
<feature type="compositionally biased region" description="Basic and acidic residues" evidence="6">
    <location>
        <begin position="321"/>
        <end position="332"/>
    </location>
</feature>
<dbReference type="InterPro" id="IPR036388">
    <property type="entry name" value="WH-like_DNA-bd_sf"/>
</dbReference>
<dbReference type="RefSeq" id="WP_094785662.1">
    <property type="nucleotide sequence ID" value="NZ_NDXW01000001.1"/>
</dbReference>
<feature type="region of interest" description="Disordered" evidence="6">
    <location>
        <begin position="309"/>
        <end position="332"/>
    </location>
</feature>
<reference evidence="8 9" key="1">
    <citation type="submission" date="2017-04" db="EMBL/GenBank/DDBJ databases">
        <title>Draft genome sequence of Zooshikella ganghwensis VG4 isolated from Red Sea sediments.</title>
        <authorList>
            <person name="Rehman Z."/>
            <person name="Alam I."/>
            <person name="Kamau A."/>
            <person name="Bajic V."/>
            <person name="Leiknes T."/>
        </authorList>
    </citation>
    <scope>NUCLEOTIDE SEQUENCE [LARGE SCALE GENOMIC DNA]</scope>
    <source>
        <strain evidence="8 9">VG4</strain>
    </source>
</reference>
<evidence type="ECO:0000313" key="8">
    <source>
        <dbReference type="EMBL" id="RDH42110.1"/>
    </source>
</evidence>
<dbReference type="GO" id="GO:0003700">
    <property type="term" value="F:DNA-binding transcription factor activity"/>
    <property type="evidence" value="ECO:0007669"/>
    <property type="project" value="InterPro"/>
</dbReference>
<keyword evidence="3" id="KW-0238">DNA-binding</keyword>
<dbReference type="Gene3D" id="1.10.10.10">
    <property type="entry name" value="Winged helix-like DNA-binding domain superfamily/Winged helix DNA-binding domain"/>
    <property type="match status" value="1"/>
</dbReference>
<accession>A0A4P9VIT3</accession>
<dbReference type="PRINTS" id="PR00039">
    <property type="entry name" value="HTHLYSR"/>
</dbReference>
<dbReference type="InterPro" id="IPR000847">
    <property type="entry name" value="LysR_HTH_N"/>
</dbReference>
<sequence>MTLTELRYIVTLAQEQHFGRAAERCFVSQPTLSVGVKKLEDELGIAIFERTKNAVRVTPIGERIVEQAQKVLEEAATIKEISTAGKDQLTTPLRIGAIYTVGPYLFPHLIPQLHELTPSMPLYIEENFTAVLRQKLRKGELDVIIIALPFTEPDVVTLSLFDEPFTVLLPAEHALTKQQEISRDQLAENKLLLLGEGHCFRDQILEACPALTQKRVNHTEGLQTDIEASSLETIRHMVASGMGITVLPLSAADNSHYADGILTTRSFTSPAPFRTIALAWRVSFPRPKAIDVLSQAIRQCAVKGECKATDDAVTTSGASPSDKERNKGKASI</sequence>
<dbReference type="PANTHER" id="PTHR30346:SF26">
    <property type="entry name" value="HYDROGEN PEROXIDE-INDUCIBLE GENES ACTIVATOR"/>
    <property type="match status" value="1"/>
</dbReference>
<gene>
    <name evidence="8" type="ORF">B9G39_00885</name>
</gene>
<keyword evidence="4" id="KW-0010">Activator</keyword>
<keyword evidence="9" id="KW-1185">Reference proteome</keyword>
<dbReference type="Pfam" id="PF03466">
    <property type="entry name" value="LysR_substrate"/>
    <property type="match status" value="1"/>
</dbReference>
<keyword evidence="2" id="KW-0805">Transcription regulation</keyword>
<evidence type="ECO:0000256" key="5">
    <source>
        <dbReference type="ARBA" id="ARBA00023163"/>
    </source>
</evidence>
<evidence type="ECO:0000256" key="1">
    <source>
        <dbReference type="ARBA" id="ARBA00009437"/>
    </source>
</evidence>